<evidence type="ECO:0000313" key="7">
    <source>
        <dbReference type="EMBL" id="MBI3127555.1"/>
    </source>
</evidence>
<dbReference type="GO" id="GO:0046872">
    <property type="term" value="F:metal ion binding"/>
    <property type="evidence" value="ECO:0007669"/>
    <property type="project" value="UniProtKB-KW"/>
</dbReference>
<dbReference type="InterPro" id="IPR050597">
    <property type="entry name" value="Cytochrome_c_Oxidase_Subunit"/>
</dbReference>
<reference evidence="7" key="1">
    <citation type="submission" date="2020-07" db="EMBL/GenBank/DDBJ databases">
        <title>Huge and variable diversity of episymbiotic CPR bacteria and DPANN archaea in groundwater ecosystems.</title>
        <authorList>
            <person name="He C.Y."/>
            <person name="Keren R."/>
            <person name="Whittaker M."/>
            <person name="Farag I.F."/>
            <person name="Doudna J."/>
            <person name="Cate J.H.D."/>
            <person name="Banfield J.F."/>
        </authorList>
    </citation>
    <scope>NUCLEOTIDE SEQUENCE</scope>
    <source>
        <strain evidence="7">NC_groundwater_763_Ag_S-0.2um_68_21</strain>
    </source>
</reference>
<evidence type="ECO:0000256" key="1">
    <source>
        <dbReference type="ARBA" id="ARBA00022617"/>
    </source>
</evidence>
<evidence type="ECO:0000256" key="2">
    <source>
        <dbReference type="ARBA" id="ARBA00022723"/>
    </source>
</evidence>
<evidence type="ECO:0000259" key="6">
    <source>
        <dbReference type="PROSITE" id="PS51007"/>
    </source>
</evidence>
<dbReference type="Pfam" id="PF00034">
    <property type="entry name" value="Cytochrom_C"/>
    <property type="match status" value="2"/>
</dbReference>
<dbReference type="GO" id="GO:0020037">
    <property type="term" value="F:heme binding"/>
    <property type="evidence" value="ECO:0007669"/>
    <property type="project" value="InterPro"/>
</dbReference>
<gene>
    <name evidence="7" type="ORF">HYZ11_08135</name>
</gene>
<dbReference type="Gene3D" id="1.10.760.10">
    <property type="entry name" value="Cytochrome c-like domain"/>
    <property type="match status" value="2"/>
</dbReference>
<keyword evidence="3 4" id="KW-0408">Iron</keyword>
<keyword evidence="1 4" id="KW-0349">Heme</keyword>
<dbReference type="InterPro" id="IPR009056">
    <property type="entry name" value="Cyt_c-like_dom"/>
</dbReference>
<sequence length="222" mass="23899">MRLRIALLAVSILCALALPWPSAGGAAERPLKEQVEAGRHLFDARGCSTCHAVKGRGGQEVRGKLRGPDLTRVTVYASALLGASVMWNHVPLMEEAMREQGLAWPLFRDSELSDLFTYLHSLNVRGGSSYAFQGDARLGAILFGATCQKCHGPVGKGGRLGPDLAPVAASMLGEEEFAGRMLRHAPTMVSMAREAKLTWPTLSGAEMANILAYMRSLRPKAN</sequence>
<dbReference type="GO" id="GO:0009055">
    <property type="term" value="F:electron transfer activity"/>
    <property type="evidence" value="ECO:0007669"/>
    <property type="project" value="InterPro"/>
</dbReference>
<protein>
    <submittedName>
        <fullName evidence="7">Cytochrome c</fullName>
    </submittedName>
</protein>
<feature type="domain" description="Cytochrome c" evidence="6">
    <location>
        <begin position="134"/>
        <end position="218"/>
    </location>
</feature>
<accession>A0A932MME3</accession>
<feature type="domain" description="Cytochrome c" evidence="6">
    <location>
        <begin position="33"/>
        <end position="123"/>
    </location>
</feature>
<dbReference type="InterPro" id="IPR036909">
    <property type="entry name" value="Cyt_c-like_dom_sf"/>
</dbReference>
<keyword evidence="2 4" id="KW-0479">Metal-binding</keyword>
<keyword evidence="5" id="KW-0732">Signal</keyword>
<dbReference type="AlphaFoldDB" id="A0A932MME3"/>
<evidence type="ECO:0000256" key="5">
    <source>
        <dbReference type="SAM" id="SignalP"/>
    </source>
</evidence>
<organism evidence="7 8">
    <name type="scientific">Tectimicrobiota bacterium</name>
    <dbReference type="NCBI Taxonomy" id="2528274"/>
    <lineage>
        <taxon>Bacteria</taxon>
        <taxon>Pseudomonadati</taxon>
        <taxon>Nitrospinota/Tectimicrobiota group</taxon>
        <taxon>Candidatus Tectimicrobiota</taxon>
    </lineage>
</organism>
<feature type="chain" id="PRO_5036690943" evidence="5">
    <location>
        <begin position="27"/>
        <end position="222"/>
    </location>
</feature>
<proteinExistence type="predicted"/>
<dbReference type="PANTHER" id="PTHR33751">
    <property type="entry name" value="CBB3-TYPE CYTOCHROME C OXIDASE SUBUNIT FIXP"/>
    <property type="match status" value="1"/>
</dbReference>
<comment type="caution">
    <text evidence="7">The sequence shown here is derived from an EMBL/GenBank/DDBJ whole genome shotgun (WGS) entry which is preliminary data.</text>
</comment>
<dbReference type="SUPFAM" id="SSF46626">
    <property type="entry name" value="Cytochrome c"/>
    <property type="match status" value="2"/>
</dbReference>
<evidence type="ECO:0000256" key="4">
    <source>
        <dbReference type="PROSITE-ProRule" id="PRU00433"/>
    </source>
</evidence>
<dbReference type="PANTHER" id="PTHR33751:SF13">
    <property type="entry name" value="CYTOCHROME BC1 COMPLEX CYTOCHROME C SUBUNIT"/>
    <property type="match status" value="1"/>
</dbReference>
<dbReference type="PROSITE" id="PS51007">
    <property type="entry name" value="CYTC"/>
    <property type="match status" value="2"/>
</dbReference>
<evidence type="ECO:0000313" key="8">
    <source>
        <dbReference type="Proteomes" id="UP000782312"/>
    </source>
</evidence>
<feature type="signal peptide" evidence="5">
    <location>
        <begin position="1"/>
        <end position="26"/>
    </location>
</feature>
<dbReference type="Proteomes" id="UP000782312">
    <property type="component" value="Unassembled WGS sequence"/>
</dbReference>
<evidence type="ECO:0000256" key="3">
    <source>
        <dbReference type="ARBA" id="ARBA00023004"/>
    </source>
</evidence>
<name>A0A932MME3_UNCTE</name>
<dbReference type="EMBL" id="JACPUR010000017">
    <property type="protein sequence ID" value="MBI3127555.1"/>
    <property type="molecule type" value="Genomic_DNA"/>
</dbReference>